<dbReference type="EMBL" id="JASSZA010000001">
    <property type="protein sequence ID" value="KAK2118728.1"/>
    <property type="molecule type" value="Genomic_DNA"/>
</dbReference>
<dbReference type="Proteomes" id="UP001266305">
    <property type="component" value="Unassembled WGS sequence"/>
</dbReference>
<proteinExistence type="predicted"/>
<protein>
    <submittedName>
        <fullName evidence="2">Uncharacterized protein</fullName>
    </submittedName>
</protein>
<feature type="compositionally biased region" description="Basic residues" evidence="1">
    <location>
        <begin position="30"/>
        <end position="39"/>
    </location>
</feature>
<feature type="region of interest" description="Disordered" evidence="1">
    <location>
        <begin position="1"/>
        <end position="86"/>
    </location>
</feature>
<evidence type="ECO:0000313" key="3">
    <source>
        <dbReference type="Proteomes" id="UP001266305"/>
    </source>
</evidence>
<keyword evidence="3" id="KW-1185">Reference proteome</keyword>
<feature type="non-terminal residue" evidence="2">
    <location>
        <position position="98"/>
    </location>
</feature>
<gene>
    <name evidence="2" type="ORF">P7K49_000114</name>
</gene>
<comment type="caution">
    <text evidence="2">The sequence shown here is derived from an EMBL/GenBank/DDBJ whole genome shotgun (WGS) entry which is preliminary data.</text>
</comment>
<evidence type="ECO:0000256" key="1">
    <source>
        <dbReference type="SAM" id="MobiDB-lite"/>
    </source>
</evidence>
<evidence type="ECO:0000313" key="2">
    <source>
        <dbReference type="EMBL" id="KAK2118728.1"/>
    </source>
</evidence>
<sequence>MGCGRTLQTGPHPGPGHFSVLGGGAGQPCSHKHSHVKPTHHPDGVHVTAEPPRPDFTTRPPVPQKPSGAAGWDWPAHPPEGASGPTRILHATWHRLLL</sequence>
<accession>A0ABQ9WAS1</accession>
<organism evidence="2 3">
    <name type="scientific">Saguinus oedipus</name>
    <name type="common">Cotton-top tamarin</name>
    <name type="synonym">Oedipomidas oedipus</name>
    <dbReference type="NCBI Taxonomy" id="9490"/>
    <lineage>
        <taxon>Eukaryota</taxon>
        <taxon>Metazoa</taxon>
        <taxon>Chordata</taxon>
        <taxon>Craniata</taxon>
        <taxon>Vertebrata</taxon>
        <taxon>Euteleostomi</taxon>
        <taxon>Mammalia</taxon>
        <taxon>Eutheria</taxon>
        <taxon>Euarchontoglires</taxon>
        <taxon>Primates</taxon>
        <taxon>Haplorrhini</taxon>
        <taxon>Platyrrhini</taxon>
        <taxon>Cebidae</taxon>
        <taxon>Callitrichinae</taxon>
        <taxon>Saguinus</taxon>
    </lineage>
</organism>
<reference evidence="2 3" key="1">
    <citation type="submission" date="2023-05" db="EMBL/GenBank/DDBJ databases">
        <title>B98-5 Cell Line De Novo Hybrid Assembly: An Optical Mapping Approach.</title>
        <authorList>
            <person name="Kananen K."/>
            <person name="Auerbach J.A."/>
            <person name="Kautto E."/>
            <person name="Blachly J.S."/>
        </authorList>
    </citation>
    <scope>NUCLEOTIDE SEQUENCE [LARGE SCALE GENOMIC DNA]</scope>
    <source>
        <strain evidence="2">B95-8</strain>
        <tissue evidence="2">Cell line</tissue>
    </source>
</reference>
<name>A0ABQ9WAS1_SAGOE</name>